<evidence type="ECO:0000313" key="1">
    <source>
        <dbReference type="EnsemblMetazoa" id="MESCA006685-PA"/>
    </source>
</evidence>
<dbReference type="AlphaFoldDB" id="T1GSM5"/>
<proteinExistence type="predicted"/>
<protein>
    <submittedName>
        <fullName evidence="1">Uncharacterized protein</fullName>
    </submittedName>
</protein>
<reference evidence="1" key="2">
    <citation type="submission" date="2015-06" db="UniProtKB">
        <authorList>
            <consortium name="EnsemblMetazoa"/>
        </authorList>
    </citation>
    <scope>IDENTIFICATION</scope>
</reference>
<dbReference type="EMBL" id="CAQQ02039969">
    <property type="status" value="NOT_ANNOTATED_CDS"/>
    <property type="molecule type" value="Genomic_DNA"/>
</dbReference>
<dbReference type="Proteomes" id="UP000015102">
    <property type="component" value="Unassembled WGS sequence"/>
</dbReference>
<evidence type="ECO:0000313" key="2">
    <source>
        <dbReference type="Proteomes" id="UP000015102"/>
    </source>
</evidence>
<dbReference type="EnsemblMetazoa" id="MESCA006685-RA">
    <property type="protein sequence ID" value="MESCA006685-PA"/>
    <property type="gene ID" value="MESCA006685"/>
</dbReference>
<accession>T1GSM5</accession>
<dbReference type="HOGENOM" id="CLU_2608793_0_0_1"/>
<sequence length="79" mass="8913">MKTHRKEIVLYTSLIETLKSLGNILPEGLMTNRQLLQDLEQSDGDTTAVCMEGNNRKFAMVLSYFQHGGGIPTDCVRRK</sequence>
<organism evidence="1 2">
    <name type="scientific">Megaselia scalaris</name>
    <name type="common">Humpbacked fly</name>
    <name type="synonym">Phora scalaris</name>
    <dbReference type="NCBI Taxonomy" id="36166"/>
    <lineage>
        <taxon>Eukaryota</taxon>
        <taxon>Metazoa</taxon>
        <taxon>Ecdysozoa</taxon>
        <taxon>Arthropoda</taxon>
        <taxon>Hexapoda</taxon>
        <taxon>Insecta</taxon>
        <taxon>Pterygota</taxon>
        <taxon>Neoptera</taxon>
        <taxon>Endopterygota</taxon>
        <taxon>Diptera</taxon>
        <taxon>Brachycera</taxon>
        <taxon>Muscomorpha</taxon>
        <taxon>Platypezoidea</taxon>
        <taxon>Phoridae</taxon>
        <taxon>Megaseliini</taxon>
        <taxon>Megaselia</taxon>
    </lineage>
</organism>
<keyword evidence="2" id="KW-1185">Reference proteome</keyword>
<reference evidence="2" key="1">
    <citation type="submission" date="2013-02" db="EMBL/GenBank/DDBJ databases">
        <authorList>
            <person name="Hughes D."/>
        </authorList>
    </citation>
    <scope>NUCLEOTIDE SEQUENCE</scope>
    <source>
        <strain>Durham</strain>
        <strain evidence="2">NC isolate 2 -- Noor lab</strain>
    </source>
</reference>
<dbReference type="EMBL" id="CAQQ02039968">
    <property type="status" value="NOT_ANNOTATED_CDS"/>
    <property type="molecule type" value="Genomic_DNA"/>
</dbReference>
<name>T1GSM5_MEGSC</name>